<feature type="transmembrane region" description="Helical" evidence="6">
    <location>
        <begin position="12"/>
        <end position="30"/>
    </location>
</feature>
<evidence type="ECO:0000259" key="7">
    <source>
        <dbReference type="Pfam" id="PF04138"/>
    </source>
</evidence>
<gene>
    <name evidence="8" type="ORF">P3F81_01885</name>
</gene>
<feature type="transmembrane region" description="Helical" evidence="6">
    <location>
        <begin position="74"/>
        <end position="94"/>
    </location>
</feature>
<evidence type="ECO:0000256" key="2">
    <source>
        <dbReference type="ARBA" id="ARBA00009399"/>
    </source>
</evidence>
<dbReference type="InterPro" id="IPR051401">
    <property type="entry name" value="GtrA_CellWall_Glycosyl"/>
</dbReference>
<keyword evidence="5 6" id="KW-0472">Membrane</keyword>
<dbReference type="KEGG" id="sgbi:P3F81_01885"/>
<keyword evidence="4 6" id="KW-1133">Transmembrane helix</keyword>
<evidence type="ECO:0000313" key="9">
    <source>
        <dbReference type="Proteomes" id="UP001243623"/>
    </source>
</evidence>
<feature type="domain" description="GtrA/DPMS transmembrane" evidence="7">
    <location>
        <begin position="11"/>
        <end position="125"/>
    </location>
</feature>
<evidence type="ECO:0000256" key="1">
    <source>
        <dbReference type="ARBA" id="ARBA00004141"/>
    </source>
</evidence>
<dbReference type="GO" id="GO:0005886">
    <property type="term" value="C:plasma membrane"/>
    <property type="evidence" value="ECO:0007669"/>
    <property type="project" value="TreeGrafter"/>
</dbReference>
<dbReference type="AlphaFoldDB" id="A0A9Y2ET41"/>
<dbReference type="RefSeq" id="WP_147666862.1">
    <property type="nucleotide sequence ID" value="NZ_CP120678.1"/>
</dbReference>
<protein>
    <submittedName>
        <fullName evidence="8">GtrA family protein</fullName>
    </submittedName>
</protein>
<proteinExistence type="inferred from homology"/>
<feature type="transmembrane region" description="Helical" evidence="6">
    <location>
        <begin position="36"/>
        <end position="62"/>
    </location>
</feature>
<dbReference type="Pfam" id="PF04138">
    <property type="entry name" value="GtrA_DPMS_TM"/>
    <property type="match status" value="1"/>
</dbReference>
<dbReference type="EMBL" id="CP120678">
    <property type="protein sequence ID" value="WIW71101.1"/>
    <property type="molecule type" value="Genomic_DNA"/>
</dbReference>
<dbReference type="InterPro" id="IPR007267">
    <property type="entry name" value="GtrA_DPMS_TM"/>
</dbReference>
<evidence type="ECO:0000313" key="8">
    <source>
        <dbReference type="EMBL" id="WIW71101.1"/>
    </source>
</evidence>
<evidence type="ECO:0000256" key="5">
    <source>
        <dbReference type="ARBA" id="ARBA00023136"/>
    </source>
</evidence>
<comment type="similarity">
    <text evidence="2">Belongs to the GtrA family.</text>
</comment>
<organism evidence="8 9">
    <name type="scientific">Selenobaculum gibii</name>
    <dbReference type="NCBI Taxonomy" id="3054208"/>
    <lineage>
        <taxon>Bacteria</taxon>
        <taxon>Bacillati</taxon>
        <taxon>Bacillota</taxon>
        <taxon>Negativicutes</taxon>
        <taxon>Selenomonadales</taxon>
        <taxon>Selenomonadaceae</taxon>
        <taxon>Selenobaculum</taxon>
    </lineage>
</organism>
<evidence type="ECO:0000256" key="3">
    <source>
        <dbReference type="ARBA" id="ARBA00022692"/>
    </source>
</evidence>
<dbReference type="Proteomes" id="UP001243623">
    <property type="component" value="Chromosome"/>
</dbReference>
<keyword evidence="9" id="KW-1185">Reference proteome</keyword>
<dbReference type="PANTHER" id="PTHR38459:SF1">
    <property type="entry name" value="PROPHAGE BACTOPRENOL-LINKED GLUCOSE TRANSLOCASE HOMOLOG"/>
    <property type="match status" value="1"/>
</dbReference>
<feature type="transmembrane region" description="Helical" evidence="6">
    <location>
        <begin position="100"/>
        <end position="120"/>
    </location>
</feature>
<evidence type="ECO:0000256" key="4">
    <source>
        <dbReference type="ARBA" id="ARBA00022989"/>
    </source>
</evidence>
<name>A0A9Y2ET41_9FIRM</name>
<sequence length="127" mass="14593">MKNKRIAEILRFLFVGGVCFFIDYFLLYAFTEYCGVSYLASSGLSFTISFILNYFLCIVWVFSKVKKQNVKQGIVFIGSSLAGLGINQLCMWGFVEFLAMHYMVAKIFAAAIVMVWNYILKRRAVQM</sequence>
<reference evidence="8" key="1">
    <citation type="submission" date="2023-03" db="EMBL/GenBank/DDBJ databases">
        <title>Selenobaculum gbiensis gen. nov. sp. nov., a new bacterium isolated from the gut microbiota of IBD patient.</title>
        <authorList>
            <person name="Yeo S."/>
            <person name="Park H."/>
            <person name="Huh C.S."/>
        </authorList>
    </citation>
    <scope>NUCLEOTIDE SEQUENCE</scope>
    <source>
        <strain evidence="8">ICN-92133</strain>
    </source>
</reference>
<dbReference type="PANTHER" id="PTHR38459">
    <property type="entry name" value="PROPHAGE BACTOPRENOL-LINKED GLUCOSE TRANSLOCASE HOMOLOG"/>
    <property type="match status" value="1"/>
</dbReference>
<comment type="subcellular location">
    <subcellularLocation>
        <location evidence="1">Membrane</location>
        <topology evidence="1">Multi-pass membrane protein</topology>
    </subcellularLocation>
</comment>
<evidence type="ECO:0000256" key="6">
    <source>
        <dbReference type="SAM" id="Phobius"/>
    </source>
</evidence>
<dbReference type="GO" id="GO:0000271">
    <property type="term" value="P:polysaccharide biosynthetic process"/>
    <property type="evidence" value="ECO:0007669"/>
    <property type="project" value="InterPro"/>
</dbReference>
<keyword evidence="3 6" id="KW-0812">Transmembrane</keyword>
<accession>A0A9Y2ET41</accession>